<dbReference type="InterPro" id="IPR015813">
    <property type="entry name" value="Pyrv/PenolPyrv_kinase-like_dom"/>
</dbReference>
<dbReference type="EMBL" id="CP054705">
    <property type="protein sequence ID" value="QQK77811.1"/>
    <property type="molecule type" value="Genomic_DNA"/>
</dbReference>
<dbReference type="GO" id="GO:0016829">
    <property type="term" value="F:lyase activity"/>
    <property type="evidence" value="ECO:0007669"/>
    <property type="project" value="UniProtKB-KW"/>
</dbReference>
<reference evidence="2 3" key="1">
    <citation type="submission" date="2020-06" db="EMBL/GenBank/DDBJ databases">
        <title>Genomic analysis of Salicibibacter sp. NKC5-3.</title>
        <authorList>
            <person name="Oh Y.J."/>
        </authorList>
    </citation>
    <scope>NUCLEOTIDE SEQUENCE [LARGE SCALE GENOMIC DNA]</scope>
    <source>
        <strain evidence="2 3">NKC5-3</strain>
    </source>
</reference>
<dbReference type="Pfam" id="PF13714">
    <property type="entry name" value="PEP_mutase"/>
    <property type="match status" value="1"/>
</dbReference>
<name>A0A7T6Z6Q3_9BACI</name>
<evidence type="ECO:0000256" key="1">
    <source>
        <dbReference type="ARBA" id="ARBA00038455"/>
    </source>
</evidence>
<dbReference type="InterPro" id="IPR040442">
    <property type="entry name" value="Pyrv_kinase-like_dom_sf"/>
</dbReference>
<sequence length="310" mass="34127">MKKKSEMLREQLKENKPLFIPGAFNGMSARILEKVGFDAVYMTGYGTSLNLLGMPDAGYATMTEMVMNAKYMNNSISAPLISDADTGYGNALNVRRTITEFIQAGVAGVHIEDQIMPKRCGHVAGRQLVPIEEAVSKYKAANDARNELDPDFLLIARTDARGAYNGGIDEAIRRGNAYAEAGADVIFIEGPTSEDEVKTFCKKIDKPILYNSAGVSPRISLQRLGEIGVSMVILPGATMRVAAEAMFDFATKLKQEGVLVEKEWKEGFESNHPIGDFHDFAGFSEVKKLEEQYLTESELDKYKNSIGFQP</sequence>
<dbReference type="CDD" id="cd00377">
    <property type="entry name" value="ICL_PEPM"/>
    <property type="match status" value="1"/>
</dbReference>
<organism evidence="2 3">
    <name type="scientific">Salicibibacter cibarius</name>
    <dbReference type="NCBI Taxonomy" id="2743000"/>
    <lineage>
        <taxon>Bacteria</taxon>
        <taxon>Bacillati</taxon>
        <taxon>Bacillota</taxon>
        <taxon>Bacilli</taxon>
        <taxon>Bacillales</taxon>
        <taxon>Bacillaceae</taxon>
        <taxon>Salicibibacter</taxon>
    </lineage>
</organism>
<keyword evidence="3" id="KW-1185">Reference proteome</keyword>
<dbReference type="Proteomes" id="UP000595823">
    <property type="component" value="Chromosome"/>
</dbReference>
<dbReference type="Gene3D" id="3.20.20.60">
    <property type="entry name" value="Phosphoenolpyruvate-binding domains"/>
    <property type="match status" value="1"/>
</dbReference>
<dbReference type="RefSeq" id="WP_200125507.1">
    <property type="nucleotide sequence ID" value="NZ_CP054705.1"/>
</dbReference>
<comment type="similarity">
    <text evidence="1">Belongs to the isocitrate lyase/PEP mutase superfamily. PEP mutase family.</text>
</comment>
<accession>A0A7T6Z6Q3</accession>
<dbReference type="InterPro" id="IPR039556">
    <property type="entry name" value="ICL/PEPM"/>
</dbReference>
<gene>
    <name evidence="2" type="ORF">HUG15_21010</name>
</gene>
<dbReference type="KEGG" id="scia:HUG15_21010"/>
<keyword evidence="2" id="KW-0456">Lyase</keyword>
<evidence type="ECO:0000313" key="3">
    <source>
        <dbReference type="Proteomes" id="UP000595823"/>
    </source>
</evidence>
<proteinExistence type="inferred from homology"/>
<dbReference type="PANTHER" id="PTHR42905">
    <property type="entry name" value="PHOSPHOENOLPYRUVATE CARBOXYLASE"/>
    <property type="match status" value="1"/>
</dbReference>
<dbReference type="PANTHER" id="PTHR42905:SF7">
    <property type="entry name" value="PHOSPHOENOLPYRUVATE PHOSPHOMUTASE"/>
    <property type="match status" value="1"/>
</dbReference>
<evidence type="ECO:0000313" key="2">
    <source>
        <dbReference type="EMBL" id="QQK77811.1"/>
    </source>
</evidence>
<protein>
    <submittedName>
        <fullName evidence="2">Isocitrate lyase/PEP mutase family protein</fullName>
    </submittedName>
</protein>
<dbReference type="AlphaFoldDB" id="A0A7T6Z6Q3"/>
<dbReference type="SUPFAM" id="SSF51621">
    <property type="entry name" value="Phosphoenolpyruvate/pyruvate domain"/>
    <property type="match status" value="1"/>
</dbReference>